<reference evidence="1 2" key="1">
    <citation type="journal article" date="2012" name="BMC Genomics">
        <title>Comparative genomics of the classical Bordetella subspecies: the evolution and exchange of virulence-associated diversity amongst closely related pathogens.</title>
        <authorList>
            <person name="Park J."/>
            <person name="Zhang Y."/>
            <person name="Buboltz A.M."/>
            <person name="Zhang X."/>
            <person name="Schuster S.C."/>
            <person name="Ahuja U."/>
            <person name="Liu M."/>
            <person name="Miller J.F."/>
            <person name="Sebaihia M."/>
            <person name="Bentley S.D."/>
            <person name="Parkhill J."/>
            <person name="Harvill E.T."/>
        </authorList>
    </citation>
    <scope>NUCLEOTIDE SEQUENCE [LARGE SCALE GENOMIC DNA]</scope>
    <source>
        <strain evidence="1 2">Bpp5</strain>
    </source>
</reference>
<evidence type="ECO:0000313" key="1">
    <source>
        <dbReference type="EMBL" id="CCJ49683.1"/>
    </source>
</evidence>
<dbReference type="HOGENOM" id="CLU_094865_0_0_4"/>
<accession>K0ME45</accession>
<sequence>MPGVASLRAQQYYGHPRNAFWPIAAELFGLDAAIVADSVRPNDFQAFFAAHPGIACVGLNGAAAATLYRRHVLPRLHGLAHLRYVALPSTSPAHAAMDFAAKLRAWRAIAPASSDPSACLSP</sequence>
<protein>
    <recommendedName>
        <fullName evidence="3">DNA-deoxyinosine glycosylase</fullName>
    </recommendedName>
</protein>
<evidence type="ECO:0008006" key="3">
    <source>
        <dbReference type="Google" id="ProtNLM"/>
    </source>
</evidence>
<dbReference type="RefSeq" id="WP_015039818.1">
    <property type="nucleotide sequence ID" value="NC_018828.1"/>
</dbReference>
<dbReference type="EMBL" id="HE965803">
    <property type="protein sequence ID" value="CCJ49683.1"/>
    <property type="molecule type" value="Genomic_DNA"/>
</dbReference>
<dbReference type="Proteomes" id="UP000008035">
    <property type="component" value="Chromosome"/>
</dbReference>
<dbReference type="Gene3D" id="3.40.470.10">
    <property type="entry name" value="Uracil-DNA glycosylase-like domain"/>
    <property type="match status" value="2"/>
</dbReference>
<dbReference type="AlphaFoldDB" id="K0ME45"/>
<dbReference type="SUPFAM" id="SSF52141">
    <property type="entry name" value="Uracil-DNA glycosylase-like"/>
    <property type="match status" value="1"/>
</dbReference>
<organism evidence="1 2">
    <name type="scientific">Bordetella parapertussis (strain Bpp5)</name>
    <dbReference type="NCBI Taxonomy" id="1208660"/>
    <lineage>
        <taxon>Bacteria</taxon>
        <taxon>Pseudomonadati</taxon>
        <taxon>Pseudomonadota</taxon>
        <taxon>Betaproteobacteria</taxon>
        <taxon>Burkholderiales</taxon>
        <taxon>Alcaligenaceae</taxon>
        <taxon>Bordetella</taxon>
    </lineage>
</organism>
<dbReference type="KEGG" id="bpar:BN117_2350"/>
<proteinExistence type="predicted"/>
<dbReference type="InterPro" id="IPR036895">
    <property type="entry name" value="Uracil-DNA_glycosylase-like_sf"/>
</dbReference>
<name>K0ME45_BORPB</name>
<gene>
    <name evidence="1" type="ordered locus">BN117_2350</name>
</gene>
<evidence type="ECO:0000313" key="2">
    <source>
        <dbReference type="Proteomes" id="UP000008035"/>
    </source>
</evidence>